<accession>A0A225WPT8</accession>
<dbReference type="EMBL" id="NBNE01000426">
    <property type="protein sequence ID" value="OWZ19574.1"/>
    <property type="molecule type" value="Genomic_DNA"/>
</dbReference>
<dbReference type="AlphaFoldDB" id="A0A225WPT8"/>
<keyword evidence="3" id="KW-1185">Reference proteome</keyword>
<protein>
    <submittedName>
        <fullName evidence="2">Uncharacterized protein</fullName>
    </submittedName>
</protein>
<proteinExistence type="predicted"/>
<sequence length="90" mass="9938">MITEKGNYLSDTSHPLLSSRIDSSTYVNPITDNLRGASQSPSPKTLADVIRHLKADLDDDGSVEEIGIVSSTREFIRRIIEAIHNKVDES</sequence>
<name>A0A225WPT8_9STRA</name>
<evidence type="ECO:0000313" key="3">
    <source>
        <dbReference type="Proteomes" id="UP000198211"/>
    </source>
</evidence>
<reference evidence="3" key="1">
    <citation type="submission" date="2017-03" db="EMBL/GenBank/DDBJ databases">
        <title>Phytopthora megakarya and P. palmivora, two closely related causual agents of cacao black pod achieved similar genome size and gene model numbers by different mechanisms.</title>
        <authorList>
            <person name="Ali S."/>
            <person name="Shao J."/>
            <person name="Larry D.J."/>
            <person name="Kronmiller B."/>
            <person name="Shen D."/>
            <person name="Strem M.D."/>
            <person name="Melnick R.L."/>
            <person name="Guiltinan M.J."/>
            <person name="Tyler B.M."/>
            <person name="Meinhardt L.W."/>
            <person name="Bailey B.A."/>
        </authorList>
    </citation>
    <scope>NUCLEOTIDE SEQUENCE [LARGE SCALE GENOMIC DNA]</scope>
    <source>
        <strain evidence="3">zdho120</strain>
    </source>
</reference>
<organism evidence="2 3">
    <name type="scientific">Phytophthora megakarya</name>
    <dbReference type="NCBI Taxonomy" id="4795"/>
    <lineage>
        <taxon>Eukaryota</taxon>
        <taxon>Sar</taxon>
        <taxon>Stramenopiles</taxon>
        <taxon>Oomycota</taxon>
        <taxon>Peronosporomycetes</taxon>
        <taxon>Peronosporales</taxon>
        <taxon>Peronosporaceae</taxon>
        <taxon>Phytophthora</taxon>
    </lineage>
</organism>
<comment type="caution">
    <text evidence="2">The sequence shown here is derived from an EMBL/GenBank/DDBJ whole genome shotgun (WGS) entry which is preliminary data.</text>
</comment>
<evidence type="ECO:0000256" key="1">
    <source>
        <dbReference type="SAM" id="MobiDB-lite"/>
    </source>
</evidence>
<dbReference type="Proteomes" id="UP000198211">
    <property type="component" value="Unassembled WGS sequence"/>
</dbReference>
<gene>
    <name evidence="2" type="ORF">PHMEG_0006153</name>
</gene>
<evidence type="ECO:0000313" key="2">
    <source>
        <dbReference type="EMBL" id="OWZ19574.1"/>
    </source>
</evidence>
<feature type="compositionally biased region" description="Polar residues" evidence="1">
    <location>
        <begin position="9"/>
        <end position="22"/>
    </location>
</feature>
<feature type="region of interest" description="Disordered" evidence="1">
    <location>
        <begin position="1"/>
        <end position="22"/>
    </location>
</feature>